<accession>A0A6N7ERS1</accession>
<evidence type="ECO:0000313" key="13">
    <source>
        <dbReference type="EMBL" id="MPV85241.1"/>
    </source>
</evidence>
<dbReference type="InterPro" id="IPR005855">
    <property type="entry name" value="GFAT"/>
</dbReference>
<dbReference type="NCBIfam" id="NF001484">
    <property type="entry name" value="PRK00331.1"/>
    <property type="match status" value="1"/>
</dbReference>
<protein>
    <recommendedName>
        <fullName evidence="4 10">Glutamine--fructose-6-phosphate aminotransferase [isomerizing]</fullName>
        <ecNumber evidence="3 10">2.6.1.16</ecNumber>
    </recommendedName>
    <alternativeName>
        <fullName evidence="10">D-fructose-6-phosphate amidotransferase</fullName>
    </alternativeName>
    <alternativeName>
        <fullName evidence="10">GFAT</fullName>
    </alternativeName>
    <alternativeName>
        <fullName evidence="10">Glucosamine-6-phosphate synthase</fullName>
    </alternativeName>
    <alternativeName>
        <fullName evidence="10">Hexosephosphate aminotransferase</fullName>
    </alternativeName>
    <alternativeName>
        <fullName evidence="10">L-glutamine--D-fructose-6-phosphate amidotransferase</fullName>
    </alternativeName>
</protein>
<comment type="subunit">
    <text evidence="10">Homodimer.</text>
</comment>
<dbReference type="HAMAP" id="MF_00164">
    <property type="entry name" value="GlmS"/>
    <property type="match status" value="1"/>
</dbReference>
<evidence type="ECO:0000256" key="4">
    <source>
        <dbReference type="ARBA" id="ARBA00016090"/>
    </source>
</evidence>
<dbReference type="Pfam" id="PF01380">
    <property type="entry name" value="SIS"/>
    <property type="match status" value="2"/>
</dbReference>
<feature type="domain" description="SIS" evidence="12">
    <location>
        <begin position="459"/>
        <end position="599"/>
    </location>
</feature>
<gene>
    <name evidence="10 13" type="primary">glmS</name>
    <name evidence="13" type="ORF">GCU85_00650</name>
</gene>
<comment type="subcellular location">
    <subcellularLocation>
        <location evidence="2 10">Cytoplasm</location>
    </subcellularLocation>
</comment>
<dbReference type="InterPro" id="IPR047084">
    <property type="entry name" value="GFAT_N"/>
</dbReference>
<evidence type="ECO:0000256" key="1">
    <source>
        <dbReference type="ARBA" id="ARBA00001031"/>
    </source>
</evidence>
<dbReference type="GO" id="GO:0006002">
    <property type="term" value="P:fructose 6-phosphate metabolic process"/>
    <property type="evidence" value="ECO:0007669"/>
    <property type="project" value="TreeGrafter"/>
</dbReference>
<sequence length="609" mass="66536">MCGIIGMVGARDVVPFLLDGLKRMEYRGYDSAGIAVRREREGSFEFSRRRAKGKIAALQNVIADAPVKGQIGIGHIRWATHGEPTEENAHPHNAQQVSVVHNGIIENWQPLKQELLNKGYAFQSQTDTEIIAKLIQHKLDQGLDAFHAFQESIKRLDGAYAIAVMIDDAPDTIFAARAGSPLVVGRGDNEMYVGSDALALALVTDKVQYLEEGDYAIITQQDIAIYDQSDSPVSRAVVETGLSADDTDKGGFPHFMLKEIHEQPTVIRTLIERYIDKSQYCVKPLPLSFDPNTIERMAFVACGTAYHAGLLGKYWMESLANLPVDVDIASEYRYRDLIQPKQGVFVAFSQSGETADTLAALRRAKSENQHIVSVVNVESSSMARESTDRLPTCAGAEIGVASTKAFIAQCVVALCLAIYVGRQRGTMDAATEHDIVTALLALPNQIENSIHHIEPIQQIAYAMAPANDVLFLGRGRHYPIALEAALKLKEISYIHAEGYAAGEMKHGAIALIDGHVPVVCLCPSDNLLEKSLSNMQEVMARKAQVVLVAEESVCQSNKTAHHIIIPSVHPVIAPILSVVPMQLLAYYTALALGKDVDQPRNLAKSVTVE</sequence>
<dbReference type="InterPro" id="IPR046348">
    <property type="entry name" value="SIS_dom_sf"/>
</dbReference>
<dbReference type="InterPro" id="IPR035490">
    <property type="entry name" value="GlmS/FrlB_SIS"/>
</dbReference>
<dbReference type="GO" id="GO:0006047">
    <property type="term" value="P:UDP-N-acetylglucosamine metabolic process"/>
    <property type="evidence" value="ECO:0007669"/>
    <property type="project" value="TreeGrafter"/>
</dbReference>
<name>A0A6N7ERS1_9GAMM</name>
<dbReference type="FunFam" id="3.40.50.10490:FF:000002">
    <property type="entry name" value="Glutamine--fructose-6-phosphate aminotransferase [isomerizing]"/>
    <property type="match status" value="1"/>
</dbReference>
<dbReference type="PROSITE" id="PS51464">
    <property type="entry name" value="SIS"/>
    <property type="match status" value="2"/>
</dbReference>
<keyword evidence="6 10" id="KW-0032">Aminotransferase</keyword>
<dbReference type="Gene3D" id="3.40.50.10490">
    <property type="entry name" value="Glucose-6-phosphate isomerase like protein, domain 1"/>
    <property type="match status" value="2"/>
</dbReference>
<keyword evidence="14" id="KW-1185">Reference proteome</keyword>
<dbReference type="Proteomes" id="UP000471298">
    <property type="component" value="Unassembled WGS sequence"/>
</dbReference>
<dbReference type="SUPFAM" id="SSF56235">
    <property type="entry name" value="N-terminal nucleophile aminohydrolases (Ntn hydrolases)"/>
    <property type="match status" value="1"/>
</dbReference>
<dbReference type="SUPFAM" id="SSF53697">
    <property type="entry name" value="SIS domain"/>
    <property type="match status" value="1"/>
</dbReference>
<dbReference type="PANTHER" id="PTHR10937:SF0">
    <property type="entry name" value="GLUTAMINE--FRUCTOSE-6-PHOSPHATE TRANSAMINASE (ISOMERIZING)"/>
    <property type="match status" value="1"/>
</dbReference>
<dbReference type="FunCoup" id="A0A6N7ERS1">
    <property type="interactions" value="405"/>
</dbReference>
<dbReference type="FunFam" id="3.60.20.10:FF:000006">
    <property type="entry name" value="Glutamine--fructose-6-phosphate aminotransferase [isomerizing]"/>
    <property type="match status" value="1"/>
</dbReference>
<dbReference type="FunFam" id="3.40.50.10490:FF:000001">
    <property type="entry name" value="Glutamine--fructose-6-phosphate aminotransferase [isomerizing]"/>
    <property type="match status" value="1"/>
</dbReference>
<dbReference type="RefSeq" id="WP_152808299.1">
    <property type="nucleotide sequence ID" value="NZ_WHNW01000001.1"/>
</dbReference>
<dbReference type="EMBL" id="WHNW01000001">
    <property type="protein sequence ID" value="MPV85241.1"/>
    <property type="molecule type" value="Genomic_DNA"/>
</dbReference>
<dbReference type="InParanoid" id="A0A6N7ERS1"/>
<dbReference type="GO" id="GO:0046349">
    <property type="term" value="P:amino sugar biosynthetic process"/>
    <property type="evidence" value="ECO:0007669"/>
    <property type="project" value="UniProtKB-ARBA"/>
</dbReference>
<dbReference type="GO" id="GO:0097367">
    <property type="term" value="F:carbohydrate derivative binding"/>
    <property type="evidence" value="ECO:0007669"/>
    <property type="project" value="InterPro"/>
</dbReference>
<feature type="active site" description="For Fru-6P isomerization activity" evidence="10">
    <location>
        <position position="604"/>
    </location>
</feature>
<dbReference type="CDD" id="cd05009">
    <property type="entry name" value="SIS_GlmS_GlmD_2"/>
    <property type="match status" value="1"/>
</dbReference>
<dbReference type="InterPro" id="IPR029055">
    <property type="entry name" value="Ntn_hydrolases_N"/>
</dbReference>
<dbReference type="Pfam" id="PF13522">
    <property type="entry name" value="GATase_6"/>
    <property type="match status" value="1"/>
</dbReference>
<feature type="initiator methionine" description="Removed" evidence="10">
    <location>
        <position position="1"/>
    </location>
</feature>
<evidence type="ECO:0000256" key="5">
    <source>
        <dbReference type="ARBA" id="ARBA00022490"/>
    </source>
</evidence>
<feature type="active site" description="Nucleophile; for GATase activity" evidence="10">
    <location>
        <position position="2"/>
    </location>
</feature>
<evidence type="ECO:0000256" key="7">
    <source>
        <dbReference type="ARBA" id="ARBA00022679"/>
    </source>
</evidence>
<dbReference type="PROSITE" id="PS51278">
    <property type="entry name" value="GATASE_TYPE_2"/>
    <property type="match status" value="1"/>
</dbReference>
<dbReference type="InterPro" id="IPR017932">
    <property type="entry name" value="GATase_2_dom"/>
</dbReference>
<evidence type="ECO:0000256" key="9">
    <source>
        <dbReference type="ARBA" id="ARBA00022962"/>
    </source>
</evidence>
<keyword evidence="7 10" id="KW-0808">Transferase</keyword>
<reference evidence="13 14" key="1">
    <citation type="submission" date="2019-10" db="EMBL/GenBank/DDBJ databases">
        <title>Cardiobacteriales fam. a chemoheterotrophic member of the order Cardiobacteriales, and proposal of Cardiobacteriales fam. nov.</title>
        <authorList>
            <person name="Wang C."/>
        </authorList>
    </citation>
    <scope>NUCLEOTIDE SEQUENCE [LARGE SCALE GENOMIC DNA]</scope>
    <source>
        <strain evidence="13 14">ML27</strain>
    </source>
</reference>
<dbReference type="CDD" id="cd00714">
    <property type="entry name" value="GFAT"/>
    <property type="match status" value="1"/>
</dbReference>
<comment type="function">
    <text evidence="10">Catalyzes the first step in hexosamine metabolism, converting fructose-6P into glucosamine-6P using glutamine as a nitrogen source.</text>
</comment>
<feature type="domain" description="SIS" evidence="12">
    <location>
        <begin position="285"/>
        <end position="426"/>
    </location>
</feature>
<evidence type="ECO:0000256" key="6">
    <source>
        <dbReference type="ARBA" id="ARBA00022576"/>
    </source>
</evidence>
<evidence type="ECO:0000259" key="11">
    <source>
        <dbReference type="PROSITE" id="PS51278"/>
    </source>
</evidence>
<dbReference type="GO" id="GO:0005829">
    <property type="term" value="C:cytosol"/>
    <property type="evidence" value="ECO:0007669"/>
    <property type="project" value="TreeGrafter"/>
</dbReference>
<evidence type="ECO:0000256" key="10">
    <source>
        <dbReference type="HAMAP-Rule" id="MF_00164"/>
    </source>
</evidence>
<dbReference type="Gene3D" id="3.60.20.10">
    <property type="entry name" value="Glutamine Phosphoribosylpyrophosphate, subunit 1, domain 1"/>
    <property type="match status" value="1"/>
</dbReference>
<proteinExistence type="inferred from homology"/>
<keyword evidence="5 10" id="KW-0963">Cytoplasm</keyword>
<keyword evidence="8" id="KW-0677">Repeat</keyword>
<dbReference type="GO" id="GO:0005975">
    <property type="term" value="P:carbohydrate metabolic process"/>
    <property type="evidence" value="ECO:0007669"/>
    <property type="project" value="UniProtKB-UniRule"/>
</dbReference>
<evidence type="ECO:0000259" key="12">
    <source>
        <dbReference type="PROSITE" id="PS51464"/>
    </source>
</evidence>
<dbReference type="CDD" id="cd05008">
    <property type="entry name" value="SIS_GlmS_GlmD_1"/>
    <property type="match status" value="1"/>
</dbReference>
<keyword evidence="9" id="KW-0315">Glutamine amidotransferase</keyword>
<evidence type="ECO:0000313" key="14">
    <source>
        <dbReference type="Proteomes" id="UP000471298"/>
    </source>
</evidence>
<comment type="catalytic activity">
    <reaction evidence="1 10">
        <text>D-fructose 6-phosphate + L-glutamine = D-glucosamine 6-phosphate + L-glutamate</text>
        <dbReference type="Rhea" id="RHEA:13237"/>
        <dbReference type="ChEBI" id="CHEBI:29985"/>
        <dbReference type="ChEBI" id="CHEBI:58359"/>
        <dbReference type="ChEBI" id="CHEBI:58725"/>
        <dbReference type="ChEBI" id="CHEBI:61527"/>
        <dbReference type="EC" id="2.6.1.16"/>
    </reaction>
</comment>
<evidence type="ECO:0000256" key="2">
    <source>
        <dbReference type="ARBA" id="ARBA00004496"/>
    </source>
</evidence>
<dbReference type="NCBIfam" id="TIGR01135">
    <property type="entry name" value="glmS"/>
    <property type="match status" value="1"/>
</dbReference>
<dbReference type="GO" id="GO:0004360">
    <property type="term" value="F:glutamine-fructose-6-phosphate transaminase (isomerizing) activity"/>
    <property type="evidence" value="ECO:0007669"/>
    <property type="project" value="UniProtKB-UniRule"/>
</dbReference>
<dbReference type="InterPro" id="IPR035466">
    <property type="entry name" value="GlmS/AgaS_SIS"/>
</dbReference>
<dbReference type="AlphaFoldDB" id="A0A6N7ERS1"/>
<organism evidence="13 14">
    <name type="scientific">Ostreibacterium oceani</name>
    <dbReference type="NCBI Taxonomy" id="2654998"/>
    <lineage>
        <taxon>Bacteria</taxon>
        <taxon>Pseudomonadati</taxon>
        <taxon>Pseudomonadota</taxon>
        <taxon>Gammaproteobacteria</taxon>
        <taxon>Cardiobacteriales</taxon>
        <taxon>Ostreibacteriaceae</taxon>
        <taxon>Ostreibacterium</taxon>
    </lineage>
</organism>
<evidence type="ECO:0000256" key="8">
    <source>
        <dbReference type="ARBA" id="ARBA00022737"/>
    </source>
</evidence>
<evidence type="ECO:0000256" key="3">
    <source>
        <dbReference type="ARBA" id="ARBA00012916"/>
    </source>
</evidence>
<dbReference type="PANTHER" id="PTHR10937">
    <property type="entry name" value="GLUCOSAMINE--FRUCTOSE-6-PHOSPHATE AMINOTRANSFERASE, ISOMERIZING"/>
    <property type="match status" value="1"/>
</dbReference>
<feature type="domain" description="Glutamine amidotransferase type-2" evidence="11">
    <location>
        <begin position="2"/>
        <end position="221"/>
    </location>
</feature>
<dbReference type="InterPro" id="IPR001347">
    <property type="entry name" value="SIS_dom"/>
</dbReference>
<comment type="caution">
    <text evidence="13">The sequence shown here is derived from an EMBL/GenBank/DDBJ whole genome shotgun (WGS) entry which is preliminary data.</text>
</comment>
<dbReference type="EC" id="2.6.1.16" evidence="3 10"/>
<dbReference type="GO" id="GO:0006487">
    <property type="term" value="P:protein N-linked glycosylation"/>
    <property type="evidence" value="ECO:0007669"/>
    <property type="project" value="TreeGrafter"/>
</dbReference>